<reference evidence="1 2" key="1">
    <citation type="journal article" date="2019" name="bioRxiv">
        <title>Genomics, evolutionary history and diagnostics of the Alternaria alternata species group including apple and Asian pear pathotypes.</title>
        <authorList>
            <person name="Armitage A.D."/>
            <person name="Cockerton H.M."/>
            <person name="Sreenivasaprasad S."/>
            <person name="Woodhall J.W."/>
            <person name="Lane C.R."/>
            <person name="Harrison R.J."/>
            <person name="Clarkson J.P."/>
        </authorList>
    </citation>
    <scope>NUCLEOTIDE SEQUENCE [LARGE SCALE GENOMIC DNA]</scope>
    <source>
        <strain evidence="1 2">FERA 650</strain>
    </source>
</reference>
<gene>
    <name evidence="1" type="ORF">AG0111_0g9559</name>
</gene>
<proteinExistence type="predicted"/>
<dbReference type="EMBL" id="PDWZ02000010">
    <property type="protein sequence ID" value="KAB2101933.1"/>
    <property type="molecule type" value="Genomic_DNA"/>
</dbReference>
<protein>
    <submittedName>
        <fullName evidence="1">Uncharacterized protein</fullName>
    </submittedName>
</protein>
<name>A0ACB6FC94_9PLEO</name>
<accession>A0ACB6FC94</accession>
<organism evidence="1 2">
    <name type="scientific">Alternaria gaisen</name>
    <dbReference type="NCBI Taxonomy" id="167740"/>
    <lineage>
        <taxon>Eukaryota</taxon>
        <taxon>Fungi</taxon>
        <taxon>Dikarya</taxon>
        <taxon>Ascomycota</taxon>
        <taxon>Pezizomycotina</taxon>
        <taxon>Dothideomycetes</taxon>
        <taxon>Pleosporomycetidae</taxon>
        <taxon>Pleosporales</taxon>
        <taxon>Pleosporineae</taxon>
        <taxon>Pleosporaceae</taxon>
        <taxon>Alternaria</taxon>
        <taxon>Alternaria sect. Alternaria</taxon>
    </lineage>
</organism>
<evidence type="ECO:0000313" key="1">
    <source>
        <dbReference type="EMBL" id="KAB2101933.1"/>
    </source>
</evidence>
<evidence type="ECO:0000313" key="2">
    <source>
        <dbReference type="Proteomes" id="UP000293547"/>
    </source>
</evidence>
<comment type="caution">
    <text evidence="1">The sequence shown here is derived from an EMBL/GenBank/DDBJ whole genome shotgun (WGS) entry which is preliminary data.</text>
</comment>
<dbReference type="Proteomes" id="UP000293547">
    <property type="component" value="Unassembled WGS sequence"/>
</dbReference>
<keyword evidence="2" id="KW-1185">Reference proteome</keyword>
<sequence length="76" mass="8751">MGPKKKIKDLSHLYSLVQLEKEPTPLTEEDVKNLLIPSSYKSHAYTISLWAEFSADCYNYETYNPMFGKAPTVYCI</sequence>